<dbReference type="SUPFAM" id="SSF63999">
    <property type="entry name" value="Thiamin pyrophosphokinase, catalytic domain"/>
    <property type="match status" value="1"/>
</dbReference>
<evidence type="ECO:0000313" key="8">
    <source>
        <dbReference type="Proteomes" id="UP000248132"/>
    </source>
</evidence>
<dbReference type="InterPro" id="IPR007371">
    <property type="entry name" value="TPK_catalytic"/>
</dbReference>
<dbReference type="GO" id="GO:0005524">
    <property type="term" value="F:ATP binding"/>
    <property type="evidence" value="ECO:0007669"/>
    <property type="project" value="UniProtKB-KW"/>
</dbReference>
<proteinExistence type="predicted"/>
<organism evidence="7 8">
    <name type="scientific">Ruminiclostridium sufflavum DSM 19573</name>
    <dbReference type="NCBI Taxonomy" id="1121337"/>
    <lineage>
        <taxon>Bacteria</taxon>
        <taxon>Bacillati</taxon>
        <taxon>Bacillota</taxon>
        <taxon>Clostridia</taxon>
        <taxon>Eubacteriales</taxon>
        <taxon>Oscillospiraceae</taxon>
        <taxon>Ruminiclostridium</taxon>
    </lineage>
</organism>
<dbReference type="Pfam" id="PF04263">
    <property type="entry name" value="TPK_catalytic"/>
    <property type="match status" value="1"/>
</dbReference>
<gene>
    <name evidence="7" type="ORF">LY28_02056</name>
</gene>
<dbReference type="GO" id="GO:0004788">
    <property type="term" value="F:thiamine diphosphokinase activity"/>
    <property type="evidence" value="ECO:0007669"/>
    <property type="project" value="UniProtKB-UniRule"/>
</dbReference>
<keyword evidence="8" id="KW-1185">Reference proteome</keyword>
<sequence length="211" mass="23096">MKAFLVCNGSIRDYNEIKKHIGSGGYIISVDGGAGHLRKMGIEPDILIGDFDSAASEDLRYFADRGVSIFKFPPEKDMTDSELAIEKAAEIGAEELVFIGALGSRADHSFANMLLLKKCLDIGIRACILDENNQIYMFNSTFTLGKQAGYKLSLIPVSERVTGVTTYGLRYRLHNATMLLGTSWGVSNEFLEDNVTVALDKGLLLACVSRD</sequence>
<evidence type="ECO:0000256" key="1">
    <source>
        <dbReference type="ARBA" id="ARBA00022679"/>
    </source>
</evidence>
<evidence type="ECO:0000256" key="3">
    <source>
        <dbReference type="ARBA" id="ARBA00022777"/>
    </source>
</evidence>
<dbReference type="NCBIfam" id="TIGR01378">
    <property type="entry name" value="thi_PPkinase"/>
    <property type="match status" value="1"/>
</dbReference>
<reference evidence="7 8" key="1">
    <citation type="submission" date="2018-06" db="EMBL/GenBank/DDBJ databases">
        <title>Genomic Encyclopedia of Type Strains, Phase I: the one thousand microbial genomes (KMG-I) project.</title>
        <authorList>
            <person name="Kyrpides N."/>
        </authorList>
    </citation>
    <scope>NUCLEOTIDE SEQUENCE [LARGE SCALE GENOMIC DNA]</scope>
    <source>
        <strain evidence="7 8">DSM 19573</strain>
    </source>
</reference>
<dbReference type="CDD" id="cd07995">
    <property type="entry name" value="TPK"/>
    <property type="match status" value="1"/>
</dbReference>
<dbReference type="PANTHER" id="PTHR41299">
    <property type="entry name" value="THIAMINE PYROPHOSPHOKINASE"/>
    <property type="match status" value="1"/>
</dbReference>
<dbReference type="GO" id="GO:0006772">
    <property type="term" value="P:thiamine metabolic process"/>
    <property type="evidence" value="ECO:0007669"/>
    <property type="project" value="UniProtKB-UniRule"/>
</dbReference>
<dbReference type="InterPro" id="IPR036371">
    <property type="entry name" value="TPK_B1-bd_sf"/>
</dbReference>
<keyword evidence="3 7" id="KW-0418">Kinase</keyword>
<accession>A0A318XJE5</accession>
<dbReference type="AlphaFoldDB" id="A0A318XJE5"/>
<comment type="caution">
    <text evidence="7">The sequence shown here is derived from an EMBL/GenBank/DDBJ whole genome shotgun (WGS) entry which is preliminary data.</text>
</comment>
<dbReference type="OrthoDB" id="9804377at2"/>
<dbReference type="InterPro" id="IPR007373">
    <property type="entry name" value="Thiamin_PyroPKinase_B1-bd"/>
</dbReference>
<evidence type="ECO:0000259" key="6">
    <source>
        <dbReference type="SMART" id="SM00983"/>
    </source>
</evidence>
<dbReference type="EC" id="2.7.6.2" evidence="5"/>
<evidence type="ECO:0000256" key="5">
    <source>
        <dbReference type="NCBIfam" id="TIGR01378"/>
    </source>
</evidence>
<name>A0A318XJE5_9FIRM</name>
<dbReference type="GO" id="GO:0009229">
    <property type="term" value="P:thiamine diphosphate biosynthetic process"/>
    <property type="evidence" value="ECO:0007669"/>
    <property type="project" value="InterPro"/>
</dbReference>
<dbReference type="SUPFAM" id="SSF63862">
    <property type="entry name" value="Thiamin pyrophosphokinase, substrate-binding domain"/>
    <property type="match status" value="1"/>
</dbReference>
<dbReference type="Pfam" id="PF04265">
    <property type="entry name" value="TPK_B1_binding"/>
    <property type="match status" value="1"/>
</dbReference>
<dbReference type="InterPro" id="IPR006282">
    <property type="entry name" value="Thi_PPkinase"/>
</dbReference>
<dbReference type="SMART" id="SM00983">
    <property type="entry name" value="TPK_B1_binding"/>
    <property type="match status" value="1"/>
</dbReference>
<dbReference type="RefSeq" id="WP_110462090.1">
    <property type="nucleotide sequence ID" value="NZ_QKMR01000011.1"/>
</dbReference>
<protein>
    <recommendedName>
        <fullName evidence="5">Thiamine diphosphokinase</fullName>
        <ecNumber evidence="5">2.7.6.2</ecNumber>
    </recommendedName>
</protein>
<evidence type="ECO:0000256" key="2">
    <source>
        <dbReference type="ARBA" id="ARBA00022741"/>
    </source>
</evidence>
<feature type="domain" description="Thiamin pyrophosphokinase thiamin-binding" evidence="6">
    <location>
        <begin position="145"/>
        <end position="205"/>
    </location>
</feature>
<dbReference type="InterPro" id="IPR036759">
    <property type="entry name" value="TPK_catalytic_sf"/>
</dbReference>
<dbReference type="InterPro" id="IPR053149">
    <property type="entry name" value="TPK"/>
</dbReference>
<dbReference type="GO" id="GO:0016301">
    <property type="term" value="F:kinase activity"/>
    <property type="evidence" value="ECO:0007669"/>
    <property type="project" value="UniProtKB-KW"/>
</dbReference>
<dbReference type="GO" id="GO:0030975">
    <property type="term" value="F:thiamine binding"/>
    <property type="evidence" value="ECO:0007669"/>
    <property type="project" value="InterPro"/>
</dbReference>
<keyword evidence="4" id="KW-0067">ATP-binding</keyword>
<keyword evidence="1" id="KW-0808">Transferase</keyword>
<dbReference type="Proteomes" id="UP000248132">
    <property type="component" value="Unassembled WGS sequence"/>
</dbReference>
<keyword evidence="2" id="KW-0547">Nucleotide-binding</keyword>
<dbReference type="PANTHER" id="PTHR41299:SF1">
    <property type="entry name" value="THIAMINE PYROPHOSPHOKINASE"/>
    <property type="match status" value="1"/>
</dbReference>
<dbReference type="Gene3D" id="3.40.50.10240">
    <property type="entry name" value="Thiamin pyrophosphokinase, catalytic domain"/>
    <property type="match status" value="1"/>
</dbReference>
<dbReference type="EMBL" id="QKMR01000011">
    <property type="protein sequence ID" value="PYG87389.1"/>
    <property type="molecule type" value="Genomic_DNA"/>
</dbReference>
<evidence type="ECO:0000256" key="4">
    <source>
        <dbReference type="ARBA" id="ARBA00022840"/>
    </source>
</evidence>
<evidence type="ECO:0000313" key="7">
    <source>
        <dbReference type="EMBL" id="PYG87389.1"/>
    </source>
</evidence>